<dbReference type="AlphaFoldDB" id="A0A543AP95"/>
<sequence length="270" mass="28540">MEQKANSRFMPILTVLAVVVAIGLSFIGSGAVGGTPINEAADGALSADATPFAPAGPAFSIWSVIYAGLFGYAIYQLLPAQRAGSRHAARHAQLRPWAALSALLNAAWIGVVQADSVGGSVLVIVVLLLVLIRILMILRKTRTHTKTDALLTDGTFGLYLGWVAVATTANIAAWVSTFGVDKFTGWEWAAVAIIAVVMLIGLGLAVYSRGRIAPALAISWGVTWLAIARMEGQYESPIIVWAAFIAAAVVLVATVIIRLTTERKSARTSW</sequence>
<dbReference type="PANTHER" id="PTHR33802">
    <property type="entry name" value="SI:CH211-161H7.5-RELATED"/>
    <property type="match status" value="1"/>
</dbReference>
<name>A0A543AP95_9MICC</name>
<feature type="transmembrane region" description="Helical" evidence="1">
    <location>
        <begin position="214"/>
        <end position="232"/>
    </location>
</feature>
<keyword evidence="1" id="KW-0472">Membrane</keyword>
<keyword evidence="1" id="KW-1133">Transmembrane helix</keyword>
<dbReference type="Gene3D" id="1.20.1260.100">
    <property type="entry name" value="TspO/MBR protein"/>
    <property type="match status" value="1"/>
</dbReference>
<dbReference type="InterPro" id="IPR038330">
    <property type="entry name" value="TspO/MBR-related_sf"/>
</dbReference>
<reference evidence="2 3" key="1">
    <citation type="submission" date="2019-06" db="EMBL/GenBank/DDBJ databases">
        <title>Sequencing the genomes of 1000 actinobacteria strains.</title>
        <authorList>
            <person name="Klenk H.-P."/>
        </authorList>
    </citation>
    <scope>NUCLEOTIDE SEQUENCE [LARGE SCALE GENOMIC DNA]</scope>
    <source>
        <strain evidence="2 3">DSM 24083</strain>
    </source>
</reference>
<feature type="transmembrane region" description="Helical" evidence="1">
    <location>
        <begin position="12"/>
        <end position="32"/>
    </location>
</feature>
<protein>
    <submittedName>
        <fullName evidence="2">TspO/MBR related protein</fullName>
    </submittedName>
</protein>
<proteinExistence type="predicted"/>
<evidence type="ECO:0000313" key="2">
    <source>
        <dbReference type="EMBL" id="TQL74411.1"/>
    </source>
</evidence>
<feature type="transmembrane region" description="Helical" evidence="1">
    <location>
        <begin position="52"/>
        <end position="74"/>
    </location>
</feature>
<keyword evidence="3" id="KW-1185">Reference proteome</keyword>
<accession>A0A543AP95</accession>
<feature type="transmembrane region" description="Helical" evidence="1">
    <location>
        <begin position="156"/>
        <end position="176"/>
    </location>
</feature>
<feature type="transmembrane region" description="Helical" evidence="1">
    <location>
        <begin position="117"/>
        <end position="136"/>
    </location>
</feature>
<dbReference type="EMBL" id="VFOU01000001">
    <property type="protein sequence ID" value="TQL74411.1"/>
    <property type="molecule type" value="Genomic_DNA"/>
</dbReference>
<keyword evidence="1" id="KW-0812">Transmembrane</keyword>
<feature type="transmembrane region" description="Helical" evidence="1">
    <location>
        <begin position="188"/>
        <end position="207"/>
    </location>
</feature>
<organism evidence="2 3">
    <name type="scientific">Enteractinococcus coprophilus</name>
    <dbReference type="NCBI Taxonomy" id="1027633"/>
    <lineage>
        <taxon>Bacteria</taxon>
        <taxon>Bacillati</taxon>
        <taxon>Actinomycetota</taxon>
        <taxon>Actinomycetes</taxon>
        <taxon>Micrococcales</taxon>
        <taxon>Micrococcaceae</taxon>
    </lineage>
</organism>
<feature type="transmembrane region" description="Helical" evidence="1">
    <location>
        <begin position="94"/>
        <end position="111"/>
    </location>
</feature>
<evidence type="ECO:0000313" key="3">
    <source>
        <dbReference type="Proteomes" id="UP000319746"/>
    </source>
</evidence>
<evidence type="ECO:0000256" key="1">
    <source>
        <dbReference type="SAM" id="Phobius"/>
    </source>
</evidence>
<comment type="caution">
    <text evidence="2">The sequence shown here is derived from an EMBL/GenBank/DDBJ whole genome shotgun (WGS) entry which is preliminary data.</text>
</comment>
<feature type="transmembrane region" description="Helical" evidence="1">
    <location>
        <begin position="238"/>
        <end position="257"/>
    </location>
</feature>
<gene>
    <name evidence="2" type="ORF">FB556_0875</name>
</gene>
<dbReference type="Proteomes" id="UP000319746">
    <property type="component" value="Unassembled WGS sequence"/>
</dbReference>
<dbReference type="PANTHER" id="PTHR33802:SF1">
    <property type="entry name" value="XK-RELATED PROTEIN"/>
    <property type="match status" value="1"/>
</dbReference>